<gene>
    <name evidence="1" type="ORF">E2C01_085665</name>
</gene>
<dbReference type="AlphaFoldDB" id="A0A5B7JCK0"/>
<sequence length="70" mass="7820">MAQRYPWAALTGIPVNRNPTETKRKIPWPSVRVDITIRTIHLTASTTASVSTFLKLACSLPYPYSTPVSF</sequence>
<proteinExistence type="predicted"/>
<dbReference type="EMBL" id="VSRR010085196">
    <property type="protein sequence ID" value="MPC90668.1"/>
    <property type="molecule type" value="Genomic_DNA"/>
</dbReference>
<protein>
    <submittedName>
        <fullName evidence="1">Uncharacterized protein</fullName>
    </submittedName>
</protein>
<comment type="caution">
    <text evidence="1">The sequence shown here is derived from an EMBL/GenBank/DDBJ whole genome shotgun (WGS) entry which is preliminary data.</text>
</comment>
<reference evidence="1 2" key="1">
    <citation type="submission" date="2019-05" db="EMBL/GenBank/DDBJ databases">
        <title>Another draft genome of Portunus trituberculatus and its Hox gene families provides insights of decapod evolution.</title>
        <authorList>
            <person name="Jeong J.-H."/>
            <person name="Song I."/>
            <person name="Kim S."/>
            <person name="Choi T."/>
            <person name="Kim D."/>
            <person name="Ryu S."/>
            <person name="Kim W."/>
        </authorList>
    </citation>
    <scope>NUCLEOTIDE SEQUENCE [LARGE SCALE GENOMIC DNA]</scope>
    <source>
        <tissue evidence="1">Muscle</tissue>
    </source>
</reference>
<dbReference type="Proteomes" id="UP000324222">
    <property type="component" value="Unassembled WGS sequence"/>
</dbReference>
<name>A0A5B7JCK0_PORTR</name>
<evidence type="ECO:0000313" key="1">
    <source>
        <dbReference type="EMBL" id="MPC90668.1"/>
    </source>
</evidence>
<keyword evidence="2" id="KW-1185">Reference proteome</keyword>
<accession>A0A5B7JCK0</accession>
<organism evidence="1 2">
    <name type="scientific">Portunus trituberculatus</name>
    <name type="common">Swimming crab</name>
    <name type="synonym">Neptunus trituberculatus</name>
    <dbReference type="NCBI Taxonomy" id="210409"/>
    <lineage>
        <taxon>Eukaryota</taxon>
        <taxon>Metazoa</taxon>
        <taxon>Ecdysozoa</taxon>
        <taxon>Arthropoda</taxon>
        <taxon>Crustacea</taxon>
        <taxon>Multicrustacea</taxon>
        <taxon>Malacostraca</taxon>
        <taxon>Eumalacostraca</taxon>
        <taxon>Eucarida</taxon>
        <taxon>Decapoda</taxon>
        <taxon>Pleocyemata</taxon>
        <taxon>Brachyura</taxon>
        <taxon>Eubrachyura</taxon>
        <taxon>Portunoidea</taxon>
        <taxon>Portunidae</taxon>
        <taxon>Portuninae</taxon>
        <taxon>Portunus</taxon>
    </lineage>
</organism>
<evidence type="ECO:0000313" key="2">
    <source>
        <dbReference type="Proteomes" id="UP000324222"/>
    </source>
</evidence>